<feature type="region of interest" description="Disordered" evidence="1">
    <location>
        <begin position="152"/>
        <end position="172"/>
    </location>
</feature>
<reference evidence="2" key="1">
    <citation type="submission" date="2021-02" db="EMBL/GenBank/DDBJ databases">
        <authorList>
            <person name="Dougan E. K."/>
            <person name="Rhodes N."/>
            <person name="Thang M."/>
            <person name="Chan C."/>
        </authorList>
    </citation>
    <scope>NUCLEOTIDE SEQUENCE</scope>
</reference>
<sequence length="246" mass="26081">MTFVRPPSGYASPAFAGSAGFSSPGFGSPPMLRPTVRGDRASRGSLHSAPSTLGVPSASAPLGASYSLTSLVSSDSGPGARAPPRTAGSVLGQGQVLQAPQAFQPPHPAPQIQLPVQIAQPLIAPQVPQAEQVLVPPLDAGHPQKAHPVPLFGRTMRSSPGSSTTSLHSAPREPVIPAPVANVAKPMWVIEEVIDFGVEEREEDPDQDDFGRVCQSRFFPESLLEGCMLWNCSEEDEFRRHREAEQ</sequence>
<evidence type="ECO:0000313" key="3">
    <source>
        <dbReference type="Proteomes" id="UP000604046"/>
    </source>
</evidence>
<evidence type="ECO:0000256" key="1">
    <source>
        <dbReference type="SAM" id="MobiDB-lite"/>
    </source>
</evidence>
<name>A0A812KHN5_9DINO</name>
<keyword evidence="3" id="KW-1185">Reference proteome</keyword>
<dbReference type="Proteomes" id="UP000604046">
    <property type="component" value="Unassembled WGS sequence"/>
</dbReference>
<dbReference type="EMBL" id="CAJNDS010000635">
    <property type="protein sequence ID" value="CAE7224066.1"/>
    <property type="molecule type" value="Genomic_DNA"/>
</dbReference>
<dbReference type="AlphaFoldDB" id="A0A812KHN5"/>
<proteinExistence type="predicted"/>
<evidence type="ECO:0000313" key="2">
    <source>
        <dbReference type="EMBL" id="CAE7224066.1"/>
    </source>
</evidence>
<gene>
    <name evidence="2" type="ORF">SNAT2548_LOCUS8506</name>
</gene>
<organism evidence="2 3">
    <name type="scientific">Symbiodinium natans</name>
    <dbReference type="NCBI Taxonomy" id="878477"/>
    <lineage>
        <taxon>Eukaryota</taxon>
        <taxon>Sar</taxon>
        <taxon>Alveolata</taxon>
        <taxon>Dinophyceae</taxon>
        <taxon>Suessiales</taxon>
        <taxon>Symbiodiniaceae</taxon>
        <taxon>Symbiodinium</taxon>
    </lineage>
</organism>
<feature type="compositionally biased region" description="Low complexity" evidence="1">
    <location>
        <begin position="155"/>
        <end position="169"/>
    </location>
</feature>
<dbReference type="OrthoDB" id="10596345at2759"/>
<feature type="region of interest" description="Disordered" evidence="1">
    <location>
        <begin position="1"/>
        <end position="58"/>
    </location>
</feature>
<comment type="caution">
    <text evidence="2">The sequence shown here is derived from an EMBL/GenBank/DDBJ whole genome shotgun (WGS) entry which is preliminary data.</text>
</comment>
<accession>A0A812KHN5</accession>
<protein>
    <submittedName>
        <fullName evidence="2">Uncharacterized protein</fullName>
    </submittedName>
</protein>
<feature type="compositionally biased region" description="Low complexity" evidence="1">
    <location>
        <begin position="1"/>
        <end position="30"/>
    </location>
</feature>